<feature type="binding site" evidence="8">
    <location>
        <position position="210"/>
    </location>
    <ligand>
        <name>Zn(2+)</name>
        <dbReference type="ChEBI" id="CHEBI:29105"/>
    </ligand>
</feature>
<dbReference type="SUPFAM" id="SSF51338">
    <property type="entry name" value="Composite domain of metallo-dependent hydrolases"/>
    <property type="match status" value="1"/>
</dbReference>
<dbReference type="GO" id="GO:0006046">
    <property type="term" value="P:N-acetylglucosamine catabolic process"/>
    <property type="evidence" value="ECO:0007669"/>
    <property type="project" value="TreeGrafter"/>
</dbReference>
<dbReference type="PANTHER" id="PTHR11113">
    <property type="entry name" value="N-ACETYLGLUCOSAMINE-6-PHOSPHATE DEACETYLASE"/>
    <property type="match status" value="1"/>
</dbReference>
<dbReference type="InterPro" id="IPR003764">
    <property type="entry name" value="GlcNAc_6-P_deAcase"/>
</dbReference>
<protein>
    <submittedName>
        <fullName evidence="10">N-acetylglucosamine-6-phosphate deacetylase</fullName>
        <ecNumber evidence="10">3.5.1.25</ecNumber>
    </submittedName>
</protein>
<dbReference type="AlphaFoldDB" id="A0A844FCW8"/>
<evidence type="ECO:0000256" key="5">
    <source>
        <dbReference type="PIRNR" id="PIRNR038994"/>
    </source>
</evidence>
<evidence type="ECO:0000256" key="8">
    <source>
        <dbReference type="PIRSR" id="PIRSR038994-3"/>
    </source>
</evidence>
<dbReference type="GO" id="GO:0046872">
    <property type="term" value="F:metal ion binding"/>
    <property type="evidence" value="ECO:0007669"/>
    <property type="project" value="UniProtKB-KW"/>
</dbReference>
<organism evidence="10 11">
    <name type="scientific">Clostridium scindens (strain JCM 10418 / VPI 12708)</name>
    <dbReference type="NCBI Taxonomy" id="29347"/>
    <lineage>
        <taxon>Bacteria</taxon>
        <taxon>Bacillati</taxon>
        <taxon>Bacillota</taxon>
        <taxon>Clostridia</taxon>
        <taxon>Lachnospirales</taxon>
        <taxon>Lachnospiraceae</taxon>
    </lineage>
</organism>
<feature type="active site" description="Proton donor/acceptor" evidence="6">
    <location>
        <position position="268"/>
    </location>
</feature>
<evidence type="ECO:0000256" key="4">
    <source>
        <dbReference type="ARBA" id="ARBA00023277"/>
    </source>
</evidence>
<dbReference type="RefSeq" id="WP_154322330.1">
    <property type="nucleotide sequence ID" value="NZ_CAMDTP010000042.1"/>
</dbReference>
<feature type="domain" description="Amidohydrolase-related" evidence="9">
    <location>
        <begin position="45"/>
        <end position="374"/>
    </location>
</feature>
<dbReference type="NCBIfam" id="TIGR00221">
    <property type="entry name" value="nagA"/>
    <property type="match status" value="1"/>
</dbReference>
<reference evidence="10 11" key="1">
    <citation type="submission" date="2019-08" db="EMBL/GenBank/DDBJ databases">
        <title>In-depth cultivation of the pig gut microbiome towards novel bacterial diversity and tailored functional studies.</title>
        <authorList>
            <person name="Wylensek D."/>
            <person name="Hitch T.C.A."/>
            <person name="Clavel T."/>
        </authorList>
    </citation>
    <scope>NUCLEOTIDE SEQUENCE [LARGE SCALE GENOMIC DNA]</scope>
    <source>
        <strain evidence="10 11">BL-389-WT-3D</strain>
    </source>
</reference>
<gene>
    <name evidence="10" type="primary">nagA</name>
    <name evidence="10" type="ORF">FYJ37_14915</name>
</gene>
<feature type="binding site" evidence="7">
    <location>
        <position position="221"/>
    </location>
    <ligand>
        <name>substrate</name>
    </ligand>
</feature>
<comment type="cofactor">
    <cofactor evidence="8">
        <name>a divalent metal cation</name>
        <dbReference type="ChEBI" id="CHEBI:60240"/>
    </cofactor>
    <text evidence="8">Binds 1 divalent metal cation per subunit.</text>
</comment>
<dbReference type="InterPro" id="IPR006680">
    <property type="entry name" value="Amidohydro-rel"/>
</dbReference>
<dbReference type="Gene3D" id="3.20.20.140">
    <property type="entry name" value="Metal-dependent hydrolases"/>
    <property type="match status" value="1"/>
</dbReference>
<proteinExistence type="inferred from homology"/>
<accession>A0A844FCW8</accession>
<feature type="binding site" evidence="7">
    <location>
        <position position="245"/>
    </location>
    <ligand>
        <name>substrate</name>
    </ligand>
</feature>
<dbReference type="Gene3D" id="2.30.40.10">
    <property type="entry name" value="Urease, subunit C, domain 1"/>
    <property type="match status" value="1"/>
</dbReference>
<evidence type="ECO:0000259" key="9">
    <source>
        <dbReference type="Pfam" id="PF01979"/>
    </source>
</evidence>
<comment type="similarity">
    <text evidence="1 5">Belongs to the metallo-dependent hydrolases superfamily. NagA family.</text>
</comment>
<evidence type="ECO:0000313" key="11">
    <source>
        <dbReference type="Proteomes" id="UP000462363"/>
    </source>
</evidence>
<dbReference type="SUPFAM" id="SSF51556">
    <property type="entry name" value="Metallo-dependent hydrolases"/>
    <property type="match status" value="1"/>
</dbReference>
<keyword evidence="4 5" id="KW-0119">Carbohydrate metabolism</keyword>
<dbReference type="GO" id="GO:0008448">
    <property type="term" value="F:N-acetylglucosamine-6-phosphate deacetylase activity"/>
    <property type="evidence" value="ECO:0007669"/>
    <property type="project" value="UniProtKB-EC"/>
</dbReference>
<dbReference type="Proteomes" id="UP000462363">
    <property type="component" value="Unassembled WGS sequence"/>
</dbReference>
<keyword evidence="3 5" id="KW-0378">Hydrolase</keyword>
<evidence type="ECO:0000256" key="6">
    <source>
        <dbReference type="PIRSR" id="PIRSR038994-1"/>
    </source>
</evidence>
<dbReference type="InterPro" id="IPR032466">
    <property type="entry name" value="Metal_Hydrolase"/>
</dbReference>
<feature type="binding site" evidence="7">
    <location>
        <begin position="213"/>
        <end position="214"/>
    </location>
    <ligand>
        <name>substrate</name>
    </ligand>
</feature>
<dbReference type="CDD" id="cd00854">
    <property type="entry name" value="NagA"/>
    <property type="match status" value="1"/>
</dbReference>
<dbReference type="EMBL" id="VUMB01000041">
    <property type="protein sequence ID" value="MSS41585.1"/>
    <property type="molecule type" value="Genomic_DNA"/>
</dbReference>
<evidence type="ECO:0000256" key="1">
    <source>
        <dbReference type="ARBA" id="ARBA00010716"/>
    </source>
</evidence>
<evidence type="ECO:0000313" key="10">
    <source>
        <dbReference type="EMBL" id="MSS41585.1"/>
    </source>
</evidence>
<evidence type="ECO:0000256" key="3">
    <source>
        <dbReference type="ARBA" id="ARBA00022801"/>
    </source>
</evidence>
<evidence type="ECO:0000256" key="7">
    <source>
        <dbReference type="PIRSR" id="PIRSR038994-2"/>
    </source>
</evidence>
<dbReference type="InterPro" id="IPR011059">
    <property type="entry name" value="Metal-dep_hydrolase_composite"/>
</dbReference>
<feature type="binding site" evidence="8">
    <location>
        <position position="123"/>
    </location>
    <ligand>
        <name>Zn(2+)</name>
        <dbReference type="ChEBI" id="CHEBI:29105"/>
    </ligand>
</feature>
<sequence>MIIKNVKVFTEDKTFIDGQIAIQDGVFAAGWQETDEVIDGEGCYAIPGLIDIHFHGCKGYDFCDGTKEAIEEIARYEASIGVTAIAPATMTLTVEELERILSVAASYNKENREGADLVGINMEGPFISKVKKGAQDERHIIQCNEEICQRFLDASEGLVKFVGIAPEDNADAVRFIEQMKDKVRISLAHTNADYDTAMAAFDAGASHAVHLYNAMPAFTHRAPGVVGAVSDSGHVMAELICDGVHIHPSVVRATFKMMGEDRMILISDSMRATGMPDGQYTLGGLDVNVVGNRATLVSDGALAGSATNLLDCMRTAVKKMGLPLETAVACATMNPARSLGEYDKYGSIAPGKKGNVVLLDQELNLKAVIKDGKRIS</sequence>
<dbReference type="Pfam" id="PF01979">
    <property type="entry name" value="Amidohydro_1"/>
    <property type="match status" value="1"/>
</dbReference>
<dbReference type="EC" id="3.5.1.25" evidence="10"/>
<feature type="binding site" evidence="7">
    <location>
        <begin position="302"/>
        <end position="304"/>
    </location>
    <ligand>
        <name>substrate</name>
    </ligand>
</feature>
<name>A0A844FCW8_CLOSV</name>
<keyword evidence="2 8" id="KW-0479">Metal-binding</keyword>
<dbReference type="PIRSF" id="PIRSF038994">
    <property type="entry name" value="NagA"/>
    <property type="match status" value="1"/>
</dbReference>
<dbReference type="PANTHER" id="PTHR11113:SF14">
    <property type="entry name" value="N-ACETYLGLUCOSAMINE-6-PHOSPHATE DEACETYLASE"/>
    <property type="match status" value="1"/>
</dbReference>
<feature type="binding site" evidence="7">
    <location>
        <position position="134"/>
    </location>
    <ligand>
        <name>substrate</name>
    </ligand>
</feature>
<comment type="caution">
    <text evidence="10">The sequence shown here is derived from an EMBL/GenBank/DDBJ whole genome shotgun (WGS) entry which is preliminary data.</text>
</comment>
<feature type="binding site" evidence="8">
    <location>
        <position position="189"/>
    </location>
    <ligand>
        <name>Zn(2+)</name>
        <dbReference type="ChEBI" id="CHEBI:29105"/>
    </ligand>
</feature>
<evidence type="ECO:0000256" key="2">
    <source>
        <dbReference type="ARBA" id="ARBA00022723"/>
    </source>
</evidence>